<dbReference type="GO" id="GO:0009279">
    <property type="term" value="C:cell outer membrane"/>
    <property type="evidence" value="ECO:0007669"/>
    <property type="project" value="UniProtKB-SubCell"/>
</dbReference>
<dbReference type="InterPro" id="IPR037066">
    <property type="entry name" value="Plug_dom_sf"/>
</dbReference>
<dbReference type="Proteomes" id="UP000656244">
    <property type="component" value="Unassembled WGS sequence"/>
</dbReference>
<dbReference type="InterPro" id="IPR008969">
    <property type="entry name" value="CarboxyPept-like_regulatory"/>
</dbReference>
<comment type="caution">
    <text evidence="14">The sequence shown here is derived from an EMBL/GenBank/DDBJ whole genome shotgun (WGS) entry which is preliminary data.</text>
</comment>
<dbReference type="Pfam" id="PF13715">
    <property type="entry name" value="CarbopepD_reg_2"/>
    <property type="match status" value="1"/>
</dbReference>
<evidence type="ECO:0000256" key="11">
    <source>
        <dbReference type="SAM" id="SignalP"/>
    </source>
</evidence>
<evidence type="ECO:0000256" key="7">
    <source>
        <dbReference type="ARBA" id="ARBA00023136"/>
    </source>
</evidence>
<keyword evidence="4 9" id="KW-0812">Transmembrane</keyword>
<comment type="subcellular location">
    <subcellularLocation>
        <location evidence="1 9">Cell outer membrane</location>
        <topology evidence="1 9">Multi-pass membrane protein</topology>
    </subcellularLocation>
</comment>
<dbReference type="PROSITE" id="PS01156">
    <property type="entry name" value="TONB_DEPENDENT_REC_2"/>
    <property type="match status" value="1"/>
</dbReference>
<keyword evidence="8 9" id="KW-0998">Cell outer membrane</keyword>
<evidence type="ECO:0000256" key="4">
    <source>
        <dbReference type="ARBA" id="ARBA00022692"/>
    </source>
</evidence>
<feature type="signal peptide" evidence="11">
    <location>
        <begin position="1"/>
        <end position="22"/>
    </location>
</feature>
<feature type="chain" id="PRO_5037870148" evidence="11">
    <location>
        <begin position="23"/>
        <end position="823"/>
    </location>
</feature>
<organism evidence="14 15">
    <name type="scientific">Hyunsoonleella aquatilis</name>
    <dbReference type="NCBI Taxonomy" id="2762758"/>
    <lineage>
        <taxon>Bacteria</taxon>
        <taxon>Pseudomonadati</taxon>
        <taxon>Bacteroidota</taxon>
        <taxon>Flavobacteriia</taxon>
        <taxon>Flavobacteriales</taxon>
        <taxon>Flavobacteriaceae</taxon>
    </lineage>
</organism>
<dbReference type="SUPFAM" id="SSF56935">
    <property type="entry name" value="Porins"/>
    <property type="match status" value="1"/>
</dbReference>
<feature type="domain" description="TonB-dependent receptor plug" evidence="13">
    <location>
        <begin position="138"/>
        <end position="234"/>
    </location>
</feature>
<evidence type="ECO:0000256" key="8">
    <source>
        <dbReference type="ARBA" id="ARBA00023237"/>
    </source>
</evidence>
<reference evidence="14" key="1">
    <citation type="submission" date="2020-08" db="EMBL/GenBank/DDBJ databases">
        <title>Hyunsoonleella sp. strain SJ7 genome sequencing and assembly.</title>
        <authorList>
            <person name="Kim I."/>
        </authorList>
    </citation>
    <scope>NUCLEOTIDE SEQUENCE</scope>
    <source>
        <strain evidence="14">SJ7</strain>
    </source>
</reference>
<keyword evidence="5 11" id="KW-0732">Signal</keyword>
<comment type="similarity">
    <text evidence="9 10">Belongs to the TonB-dependent receptor family.</text>
</comment>
<name>A0A923HA13_9FLAO</name>
<dbReference type="PROSITE" id="PS52016">
    <property type="entry name" value="TONB_DEPENDENT_REC_3"/>
    <property type="match status" value="1"/>
</dbReference>
<evidence type="ECO:0000256" key="6">
    <source>
        <dbReference type="ARBA" id="ARBA00023077"/>
    </source>
</evidence>
<feature type="domain" description="TonB-dependent receptor-like beta-barrel" evidence="12">
    <location>
        <begin position="314"/>
        <end position="789"/>
    </location>
</feature>
<dbReference type="PANTHER" id="PTHR30442">
    <property type="entry name" value="IRON III DICITRATE TRANSPORT PROTEIN FECA"/>
    <property type="match status" value="1"/>
</dbReference>
<dbReference type="InterPro" id="IPR039426">
    <property type="entry name" value="TonB-dep_rcpt-like"/>
</dbReference>
<evidence type="ECO:0000256" key="10">
    <source>
        <dbReference type="RuleBase" id="RU003357"/>
    </source>
</evidence>
<dbReference type="GO" id="GO:0033214">
    <property type="term" value="P:siderophore-iron import into cell"/>
    <property type="evidence" value="ECO:0007669"/>
    <property type="project" value="TreeGrafter"/>
</dbReference>
<evidence type="ECO:0000256" key="1">
    <source>
        <dbReference type="ARBA" id="ARBA00004571"/>
    </source>
</evidence>
<dbReference type="Pfam" id="PF07715">
    <property type="entry name" value="Plug"/>
    <property type="match status" value="1"/>
</dbReference>
<keyword evidence="6 10" id="KW-0798">TonB box</keyword>
<protein>
    <submittedName>
        <fullName evidence="14">TonB-dependent receptor</fullName>
    </submittedName>
</protein>
<dbReference type="EMBL" id="JACNMF010000001">
    <property type="protein sequence ID" value="MBC3757812.1"/>
    <property type="molecule type" value="Genomic_DNA"/>
</dbReference>
<dbReference type="AlphaFoldDB" id="A0A923HA13"/>
<dbReference type="RefSeq" id="WP_186559716.1">
    <property type="nucleotide sequence ID" value="NZ_JACNMF010000001.1"/>
</dbReference>
<dbReference type="Gene3D" id="2.40.170.20">
    <property type="entry name" value="TonB-dependent receptor, beta-barrel domain"/>
    <property type="match status" value="1"/>
</dbReference>
<keyword evidence="7 9" id="KW-0472">Membrane</keyword>
<keyword evidence="2 9" id="KW-0813">Transport</keyword>
<keyword evidence="15" id="KW-1185">Reference proteome</keyword>
<dbReference type="PANTHER" id="PTHR30442:SF0">
    <property type="entry name" value="FE(3+) DICITRATE TRANSPORT PROTEIN FECA"/>
    <property type="match status" value="1"/>
</dbReference>
<evidence type="ECO:0000256" key="9">
    <source>
        <dbReference type="PROSITE-ProRule" id="PRU01360"/>
    </source>
</evidence>
<dbReference type="SUPFAM" id="SSF49464">
    <property type="entry name" value="Carboxypeptidase regulatory domain-like"/>
    <property type="match status" value="1"/>
</dbReference>
<dbReference type="InterPro" id="IPR000531">
    <property type="entry name" value="Beta-barrel_TonB"/>
</dbReference>
<proteinExistence type="inferred from homology"/>
<evidence type="ECO:0000313" key="15">
    <source>
        <dbReference type="Proteomes" id="UP000656244"/>
    </source>
</evidence>
<evidence type="ECO:0000256" key="3">
    <source>
        <dbReference type="ARBA" id="ARBA00022452"/>
    </source>
</evidence>
<evidence type="ECO:0000259" key="12">
    <source>
        <dbReference type="Pfam" id="PF00593"/>
    </source>
</evidence>
<keyword evidence="3 9" id="KW-1134">Transmembrane beta strand</keyword>
<evidence type="ECO:0000313" key="14">
    <source>
        <dbReference type="EMBL" id="MBC3757812.1"/>
    </source>
</evidence>
<evidence type="ECO:0000256" key="5">
    <source>
        <dbReference type="ARBA" id="ARBA00022729"/>
    </source>
</evidence>
<dbReference type="InterPro" id="IPR010917">
    <property type="entry name" value="TonB_rcpt_CS"/>
</dbReference>
<sequence length="823" mass="92552">MTLKDCKLIIALLFGIAIYAQNAVSGTVTFSGNGKPLEGVSVYDKDSGFLTVTDATGKFEFETAKVNMALVFFSSEYEIIEVNIITSEARDLKIVLQDLTTELSEVIINARRQLIFDLKRLNDVEETAIYAGKKTEVVLVEQTMANLASNNARQIYSQVAGLNIYQNDDAGLQLNIGGRGLDPNRTANFNTRQNGYDISADVLGYPESYYTPASEALEEIQIIRGAASLQYGTQFGGLINFKLKSPNPNKALELITRNTLGSFGLYTNFTSVSGTKNKWSYYTYFNYKKGDGFRPNSEFESKNVFAHLGYQFSERTSITGEVTYLNYLAQQAGGLTDTMFDADPFQSNRTRNWFEVDWLLYNLKFAHKFSEKTNFTLNFFGLDASRKAVGFRGDPFPSGLNKNPVLEEDTVDSNGNYVFNRDVLIGEFSNWGVEGRLLTKYKLLGKNAVFLIGSKYYNADNGAQQGAGNIGTDANFSIFNTENPDYPNESNFEFPNRNLAIFGENIFRLSETFSITPGFRIENIKTESKGTYFQKNYDNANNLIFSEELPDDRTFDRSFLLLGIGASYKPNSFLELYGNVSQNYRSVTFSDIRSVSPTFIIDENITDEEGFTVDFGLRGKFKTSVSYDIGVFGVSYNKRIGDILDNRANRVRTNVGDAFIYGVESFIDWNVLDLFQNSSQYKLKLGVNLAYIESEYTQSIRNGVEGNQVEFIPKVNLKTMLRFGYKNLLGSIQYSYLSEQYTDAFGSQKAPVGALREGVIGEIPEYDILDVSLSYSYRNFKLETGINNLLDNSYFTRRATGYPGPGIIPSAPRNWYTTLQIKF</sequence>
<dbReference type="Pfam" id="PF00593">
    <property type="entry name" value="TonB_dep_Rec_b-barrel"/>
    <property type="match status" value="1"/>
</dbReference>
<dbReference type="InterPro" id="IPR012910">
    <property type="entry name" value="Plug_dom"/>
</dbReference>
<gene>
    <name evidence="14" type="ORF">H7U19_05310</name>
</gene>
<evidence type="ECO:0000259" key="13">
    <source>
        <dbReference type="Pfam" id="PF07715"/>
    </source>
</evidence>
<accession>A0A923HA13</accession>
<dbReference type="Gene3D" id="2.170.130.10">
    <property type="entry name" value="TonB-dependent receptor, plug domain"/>
    <property type="match status" value="1"/>
</dbReference>
<dbReference type="InterPro" id="IPR036942">
    <property type="entry name" value="Beta-barrel_TonB_sf"/>
</dbReference>
<evidence type="ECO:0000256" key="2">
    <source>
        <dbReference type="ARBA" id="ARBA00022448"/>
    </source>
</evidence>
<keyword evidence="14" id="KW-0675">Receptor</keyword>